<dbReference type="InterPro" id="IPR019410">
    <property type="entry name" value="Methyltransf_16"/>
</dbReference>
<sequence length="517" mass="57147">MDQELDDLSDGHEEDIKDEIIIPEQQPTKPSNQTPCEEIALEDLIQTLSPAISYTPIVIPLKDGSEPIVLPRRDLYDARYQIISEHTLSDTDDSSDDASDDDDDLLHTEAGSSASQGRVTGTGTAMDVHVDDPDNMNIDKLSLAVPHREEREEGHPVQESRRTRVPPDASAKKLEQKRRKEGLDRIQELQYIDAPSDVVPNIYEGGLKTWECSIDVVQYLSQFVSTSERLPFRGRSVLEVGCGTAVPTAYILQSLFNEDAPSSDSKPTILHVQDYNQSVLELVTLPNLLLAWYSSNASSEYKSSFPEPAPSPTPESDTIDTIKEEDEMDEDPRPSKPSDPRQAGDVDLTPPFLDAFRASLAKHNIRLRFSAGSWDSFTPRELSSVNDAAEDRPYDLIVTSETIYRMSNVPSLLAVLRMASAASPSLPSNQNARSPGFLSSLLNRNRSPTTPSAVDTNEVRWTWSKPLVLVAAKVLYFGVGGSVDEFESMAQEQGANLAVVHETKIGVGRKILRLSWS</sequence>
<dbReference type="eggNOG" id="KOG2920">
    <property type="taxonomic scope" value="Eukaryota"/>
</dbReference>
<dbReference type="OrthoDB" id="1723750at2759"/>
<dbReference type="GO" id="GO:0032259">
    <property type="term" value="P:methylation"/>
    <property type="evidence" value="ECO:0007669"/>
    <property type="project" value="UniProtKB-KW"/>
</dbReference>
<organism evidence="11 12">
    <name type="scientific">Serendipita indica (strain DSM 11827)</name>
    <name type="common">Root endophyte fungus</name>
    <name type="synonym">Piriformospora indica</name>
    <dbReference type="NCBI Taxonomy" id="1109443"/>
    <lineage>
        <taxon>Eukaryota</taxon>
        <taxon>Fungi</taxon>
        <taxon>Dikarya</taxon>
        <taxon>Basidiomycota</taxon>
        <taxon>Agaricomycotina</taxon>
        <taxon>Agaricomycetes</taxon>
        <taxon>Sebacinales</taxon>
        <taxon>Serendipitaceae</taxon>
        <taxon>Serendipita</taxon>
    </lineage>
</organism>
<keyword evidence="6" id="KW-0808">Transferase</keyword>
<dbReference type="GO" id="GO:0005634">
    <property type="term" value="C:nucleus"/>
    <property type="evidence" value="ECO:0007669"/>
    <property type="project" value="UniProtKB-SubCell"/>
</dbReference>
<evidence type="ECO:0000256" key="2">
    <source>
        <dbReference type="ARBA" id="ARBA00004496"/>
    </source>
</evidence>
<comment type="similarity">
    <text evidence="9">Belongs to the methyltransferase superfamily. METTL18 family.</text>
</comment>
<feature type="compositionally biased region" description="Basic and acidic residues" evidence="10">
    <location>
        <begin position="9"/>
        <end position="20"/>
    </location>
</feature>
<dbReference type="HOGENOM" id="CLU_038704_1_1_1"/>
<evidence type="ECO:0000256" key="4">
    <source>
        <dbReference type="ARBA" id="ARBA00022490"/>
    </source>
</evidence>
<reference evidence="11 12" key="1">
    <citation type="journal article" date="2011" name="PLoS Pathog.">
        <title>Endophytic Life Strategies Decoded by Genome and Transcriptome Analyses of the Mutualistic Root Symbiont Piriformospora indica.</title>
        <authorList>
            <person name="Zuccaro A."/>
            <person name="Lahrmann U."/>
            <person name="Guldener U."/>
            <person name="Langen G."/>
            <person name="Pfiffi S."/>
            <person name="Biedenkopf D."/>
            <person name="Wong P."/>
            <person name="Samans B."/>
            <person name="Grimm C."/>
            <person name="Basiewicz M."/>
            <person name="Murat C."/>
            <person name="Martin F."/>
            <person name="Kogel K.H."/>
        </authorList>
    </citation>
    <scope>NUCLEOTIDE SEQUENCE [LARGE SCALE GENOMIC DNA]</scope>
    <source>
        <strain evidence="11 12">DSM 11827</strain>
    </source>
</reference>
<feature type="compositionally biased region" description="Acidic residues" evidence="10">
    <location>
        <begin position="90"/>
        <end position="104"/>
    </location>
</feature>
<accession>G4TIN2</accession>
<protein>
    <recommendedName>
        <fullName evidence="3">protein-histidine N-methyltransferase</fullName>
        <ecNumber evidence="3">2.1.1.85</ecNumber>
    </recommendedName>
</protein>
<feature type="compositionally biased region" description="Basic and acidic residues" evidence="10">
    <location>
        <begin position="146"/>
        <end position="162"/>
    </location>
</feature>
<feature type="compositionally biased region" description="Polar residues" evidence="10">
    <location>
        <begin position="111"/>
        <end position="123"/>
    </location>
</feature>
<keyword evidence="12" id="KW-1185">Reference proteome</keyword>
<evidence type="ECO:0000256" key="7">
    <source>
        <dbReference type="ARBA" id="ARBA00022691"/>
    </source>
</evidence>
<dbReference type="GO" id="GO:0018064">
    <property type="term" value="F:protein-L-histidine N-tele-methyltransferase activity"/>
    <property type="evidence" value="ECO:0007669"/>
    <property type="project" value="UniProtKB-EC"/>
</dbReference>
<dbReference type="PANTHER" id="PTHR14614">
    <property type="entry name" value="HEPATOCELLULAR CARCINOMA-ASSOCIATED ANTIGEN"/>
    <property type="match status" value="1"/>
</dbReference>
<feature type="compositionally biased region" description="Basic and acidic residues" evidence="10">
    <location>
        <begin position="331"/>
        <end position="344"/>
    </location>
</feature>
<dbReference type="EC" id="2.1.1.85" evidence="3"/>
<evidence type="ECO:0000256" key="10">
    <source>
        <dbReference type="SAM" id="MobiDB-lite"/>
    </source>
</evidence>
<feature type="region of interest" description="Disordered" evidence="10">
    <location>
        <begin position="325"/>
        <end position="348"/>
    </location>
</feature>
<comment type="caution">
    <text evidence="11">The sequence shown here is derived from an EMBL/GenBank/DDBJ whole genome shotgun (WGS) entry which is preliminary data.</text>
</comment>
<evidence type="ECO:0000256" key="6">
    <source>
        <dbReference type="ARBA" id="ARBA00022679"/>
    </source>
</evidence>
<keyword evidence="4" id="KW-0963">Cytoplasm</keyword>
<evidence type="ECO:0000256" key="8">
    <source>
        <dbReference type="ARBA" id="ARBA00023242"/>
    </source>
</evidence>
<keyword evidence="5" id="KW-0489">Methyltransferase</keyword>
<feature type="region of interest" description="Disordered" evidence="10">
    <location>
        <begin position="87"/>
        <end position="179"/>
    </location>
</feature>
<dbReference type="Proteomes" id="UP000007148">
    <property type="component" value="Unassembled WGS sequence"/>
</dbReference>
<dbReference type="EMBL" id="CAFZ01000109">
    <property type="protein sequence ID" value="CCA71175.1"/>
    <property type="molecule type" value="Genomic_DNA"/>
</dbReference>
<feature type="region of interest" description="Disordered" evidence="10">
    <location>
        <begin position="1"/>
        <end position="34"/>
    </location>
</feature>
<evidence type="ECO:0000256" key="3">
    <source>
        <dbReference type="ARBA" id="ARBA00012533"/>
    </source>
</evidence>
<dbReference type="InParanoid" id="G4TIN2"/>
<evidence type="ECO:0000313" key="12">
    <source>
        <dbReference type="Proteomes" id="UP000007148"/>
    </source>
</evidence>
<dbReference type="STRING" id="1109443.G4TIN2"/>
<evidence type="ECO:0000256" key="1">
    <source>
        <dbReference type="ARBA" id="ARBA00004123"/>
    </source>
</evidence>
<proteinExistence type="inferred from homology"/>
<dbReference type="FunCoup" id="G4TIN2">
    <property type="interactions" value="339"/>
</dbReference>
<dbReference type="GO" id="GO:0005737">
    <property type="term" value="C:cytoplasm"/>
    <property type="evidence" value="ECO:0007669"/>
    <property type="project" value="UniProtKB-SubCell"/>
</dbReference>
<name>G4TIN2_SERID</name>
<evidence type="ECO:0000313" key="11">
    <source>
        <dbReference type="EMBL" id="CCA71175.1"/>
    </source>
</evidence>
<dbReference type="Gene3D" id="3.40.50.150">
    <property type="entry name" value="Vaccinia Virus protein VP39"/>
    <property type="match status" value="1"/>
</dbReference>
<evidence type="ECO:0000256" key="9">
    <source>
        <dbReference type="ARBA" id="ARBA00038126"/>
    </source>
</evidence>
<keyword evidence="8" id="KW-0539">Nucleus</keyword>
<dbReference type="PANTHER" id="PTHR14614:SF39">
    <property type="entry name" value="HISTIDINE PROTEIN METHYLTRANSFERASE 1 HOMOLOG"/>
    <property type="match status" value="1"/>
</dbReference>
<dbReference type="SUPFAM" id="SSF53335">
    <property type="entry name" value="S-adenosyl-L-methionine-dependent methyltransferases"/>
    <property type="match status" value="1"/>
</dbReference>
<dbReference type="InterPro" id="IPR029063">
    <property type="entry name" value="SAM-dependent_MTases_sf"/>
</dbReference>
<comment type="subcellular location">
    <subcellularLocation>
        <location evidence="2">Cytoplasm</location>
    </subcellularLocation>
    <subcellularLocation>
        <location evidence="1">Nucleus</location>
    </subcellularLocation>
</comment>
<keyword evidence="7" id="KW-0949">S-adenosyl-L-methionine</keyword>
<gene>
    <name evidence="11" type="ORF">PIIN_05111</name>
</gene>
<dbReference type="AlphaFoldDB" id="G4TIN2"/>
<evidence type="ECO:0000256" key="5">
    <source>
        <dbReference type="ARBA" id="ARBA00022603"/>
    </source>
</evidence>